<dbReference type="InterPro" id="IPR017901">
    <property type="entry name" value="C-CAP_CF_C-like"/>
</dbReference>
<evidence type="ECO:0000256" key="4">
    <source>
        <dbReference type="ARBA" id="ARBA00022990"/>
    </source>
</evidence>
<sequence>MSSDTLRWTFSQQFLAEFQAKRTDLESRITQAKSSGTPPKGVLDILSADFAKLSKSLVDATGSLPNFDQKNCELQLKQLEATLQSIRESSVPKAKFAFKRKVKTETQTNNTPSNPTSVTTPAPLKESDSGPSQALSISSHSNTHLLWTSIPGSLSNSQPDLAISDLNRCILDLARFPSQNLTISALHVWNVSDSVLILPRIPGSAMLHDLKNCVVILGCHQFRMHTSQHVDVYLSIQSNPIIEHCTGIRFDTYPRSILREETAEETDSVLSVQDFSHIKSTPSPNWRMLSNVEKLDSKESWYDELKELSFPSSNDVSRILDKLLPAAGTSP</sequence>
<dbReference type="eggNOG" id="KOG2512">
    <property type="taxonomic scope" value="Eukaryota"/>
</dbReference>
<dbReference type="GO" id="GO:0007023">
    <property type="term" value="P:post-chaperonin tubulin folding pathway"/>
    <property type="evidence" value="ECO:0007669"/>
    <property type="project" value="InterPro"/>
</dbReference>
<evidence type="ECO:0000313" key="8">
    <source>
        <dbReference type="EMBL" id="KTB35315.1"/>
    </source>
</evidence>
<dbReference type="GO" id="GO:0007021">
    <property type="term" value="P:tubulin complex assembly"/>
    <property type="evidence" value="ECO:0007669"/>
    <property type="project" value="TreeGrafter"/>
</dbReference>
<evidence type="ECO:0000313" key="9">
    <source>
        <dbReference type="Proteomes" id="UP000054988"/>
    </source>
</evidence>
<feature type="domain" description="C-CAP/cofactor C-like" evidence="7">
    <location>
        <begin position="131"/>
        <end position="277"/>
    </location>
</feature>
<evidence type="ECO:0000256" key="3">
    <source>
        <dbReference type="ARBA" id="ARBA00022490"/>
    </source>
</evidence>
<dbReference type="InterPro" id="IPR038397">
    <property type="entry name" value="TBCC_N_sf"/>
</dbReference>
<dbReference type="InterPro" id="IPR012945">
    <property type="entry name" value="Tubulin-bd_cofactor_C_dom"/>
</dbReference>
<dbReference type="InterPro" id="IPR027684">
    <property type="entry name" value="TBCC"/>
</dbReference>
<protein>
    <recommendedName>
        <fullName evidence="7">C-CAP/cofactor C-like domain-containing protein</fullName>
    </recommendedName>
</protein>
<evidence type="ECO:0000256" key="5">
    <source>
        <dbReference type="ARBA" id="ARBA00026055"/>
    </source>
</evidence>
<gene>
    <name evidence="8" type="ORF">WG66_12101</name>
</gene>
<dbReference type="GO" id="GO:0005737">
    <property type="term" value="C:cytoplasm"/>
    <property type="evidence" value="ECO:0007669"/>
    <property type="project" value="UniProtKB-SubCell"/>
</dbReference>
<accession>A0A0W0FGA0</accession>
<comment type="subunit">
    <text evidence="5">Supercomplex made of cofactors A to E. Cofactors A and D function by capturing and stabilizing tubulin in a quasi-native conformation. Cofactor E binds to the cofactor D-tubulin complex; interaction with cofactor C then causes the release of tubulin polypeptides that are committed to the native state.</text>
</comment>
<dbReference type="InterPro" id="IPR031925">
    <property type="entry name" value="TBCC_N"/>
</dbReference>
<dbReference type="InterPro" id="IPR016098">
    <property type="entry name" value="CAP/MinC_C"/>
</dbReference>
<keyword evidence="3" id="KW-0963">Cytoplasm</keyword>
<keyword evidence="4" id="KW-0007">Acetylation</keyword>
<comment type="subcellular location">
    <subcellularLocation>
        <location evidence="1">Cytoplasm</location>
    </subcellularLocation>
</comment>
<evidence type="ECO:0000259" key="7">
    <source>
        <dbReference type="PROSITE" id="PS51329"/>
    </source>
</evidence>
<dbReference type="PROSITE" id="PS51329">
    <property type="entry name" value="C_CAP_COFACTOR_C"/>
    <property type="match status" value="1"/>
</dbReference>
<name>A0A0W0FGA0_MONRR</name>
<dbReference type="Pfam" id="PF07986">
    <property type="entry name" value="TBCC"/>
    <property type="match status" value="1"/>
</dbReference>
<comment type="similarity">
    <text evidence="2">Belongs to the TBCC family.</text>
</comment>
<dbReference type="PANTHER" id="PTHR15139">
    <property type="entry name" value="TUBULIN FOLDING COFACTOR C"/>
    <property type="match status" value="1"/>
</dbReference>
<evidence type="ECO:0000256" key="1">
    <source>
        <dbReference type="ARBA" id="ARBA00004496"/>
    </source>
</evidence>
<reference evidence="8 9" key="1">
    <citation type="submission" date="2015-12" db="EMBL/GenBank/DDBJ databases">
        <title>Draft genome sequence of Moniliophthora roreri, the causal agent of frosty pod rot of cacao.</title>
        <authorList>
            <person name="Aime M.C."/>
            <person name="Diaz-Valderrama J.R."/>
            <person name="Kijpornyongpan T."/>
            <person name="Phillips-Mora W."/>
        </authorList>
    </citation>
    <scope>NUCLEOTIDE SEQUENCE [LARGE SCALE GENOMIC DNA]</scope>
    <source>
        <strain evidence="8 9">MCA 2952</strain>
    </source>
</reference>
<dbReference type="GO" id="GO:0015631">
    <property type="term" value="F:tubulin binding"/>
    <property type="evidence" value="ECO:0007669"/>
    <property type="project" value="InterPro"/>
</dbReference>
<feature type="compositionally biased region" description="Low complexity" evidence="6">
    <location>
        <begin position="105"/>
        <end position="121"/>
    </location>
</feature>
<dbReference type="Proteomes" id="UP000054988">
    <property type="component" value="Unassembled WGS sequence"/>
</dbReference>
<dbReference type="EMBL" id="LATX01001991">
    <property type="protein sequence ID" value="KTB35315.1"/>
    <property type="molecule type" value="Genomic_DNA"/>
</dbReference>
<dbReference type="Gene3D" id="2.160.20.70">
    <property type="match status" value="1"/>
</dbReference>
<proteinExistence type="inferred from homology"/>
<evidence type="ECO:0000256" key="6">
    <source>
        <dbReference type="SAM" id="MobiDB-lite"/>
    </source>
</evidence>
<dbReference type="PANTHER" id="PTHR15139:SF0">
    <property type="entry name" value="TUBULIN-SPECIFIC CHAPERONE C"/>
    <property type="match status" value="1"/>
</dbReference>
<dbReference type="Pfam" id="PF16752">
    <property type="entry name" value="TBCC_N"/>
    <property type="match status" value="1"/>
</dbReference>
<organism evidence="8 9">
    <name type="scientific">Moniliophthora roreri</name>
    <name type="common">Frosty pod rot fungus</name>
    <name type="synonym">Monilia roreri</name>
    <dbReference type="NCBI Taxonomy" id="221103"/>
    <lineage>
        <taxon>Eukaryota</taxon>
        <taxon>Fungi</taxon>
        <taxon>Dikarya</taxon>
        <taxon>Basidiomycota</taxon>
        <taxon>Agaricomycotina</taxon>
        <taxon>Agaricomycetes</taxon>
        <taxon>Agaricomycetidae</taxon>
        <taxon>Agaricales</taxon>
        <taxon>Marasmiineae</taxon>
        <taxon>Marasmiaceae</taxon>
        <taxon>Moniliophthora</taxon>
    </lineage>
</organism>
<feature type="region of interest" description="Disordered" evidence="6">
    <location>
        <begin position="100"/>
        <end position="137"/>
    </location>
</feature>
<dbReference type="AlphaFoldDB" id="A0A0W0FGA0"/>
<dbReference type="Gene3D" id="1.20.58.1250">
    <property type="entry name" value="Tubulin Binding Cofactor C, N-terminal domain"/>
    <property type="match status" value="1"/>
</dbReference>
<comment type="caution">
    <text evidence="8">The sequence shown here is derived from an EMBL/GenBank/DDBJ whole genome shotgun (WGS) entry which is preliminary data.</text>
</comment>
<evidence type="ECO:0000256" key="2">
    <source>
        <dbReference type="ARBA" id="ARBA00008848"/>
    </source>
</evidence>